<dbReference type="InterPro" id="IPR015421">
    <property type="entry name" value="PyrdxlP-dep_Trfase_major"/>
</dbReference>
<evidence type="ECO:0000313" key="2">
    <source>
        <dbReference type="Proteomes" id="UP000824124"/>
    </source>
</evidence>
<organism evidence="1 2">
    <name type="scientific">Candidatus Avidehalobacter gallistercoris</name>
    <dbReference type="NCBI Taxonomy" id="2840694"/>
    <lineage>
        <taxon>Bacteria</taxon>
        <taxon>Bacillati</taxon>
        <taxon>Bacillota</taxon>
        <taxon>Clostridia</taxon>
        <taxon>Eubacteriales</taxon>
        <taxon>Peptococcaceae</taxon>
        <taxon>Peptococcaceae incertae sedis</taxon>
        <taxon>Candidatus Avidehalobacter</taxon>
    </lineage>
</organism>
<accession>A0A9D1HKP2</accession>
<sequence>MRDIEQKLAQAEHEAEAAMQAFAAGYAKTAEHNFARVLDALRAHKISENHLSDSTGYGYGDVGRDTLEYVWADVLGAESCLMRQQIVSGTHAISLALLGNIRPGEELLYVGEPYDTLQKIIGLQGEAPGSLLEMGGKYRAIDVDFNNLDASMIVAAIEPQTKILAFQRSRGYMWRQALSLDELGRIIRAVKAAYPDIIIFVDNCYGEFVTEQEPLFVGADLIAGSLIKNPGGGIAPCGGYVAGKSDLVERAACRLTAPGIGAEVGCSLTAQRVFYQGLFMAPLAVQEALCGAEYTAAFCKAMGFPVLPEQGAVRSDIVESIQFGSPELLIAFCRGIQRYSPVDSYVQPEPWDMPGYTDQVIMASGSFVSGSSIELSADAPIRAPYIAYFQGGLNRYHAKLAVSRTFRDMAAAGLL</sequence>
<dbReference type="EMBL" id="DVMH01000038">
    <property type="protein sequence ID" value="HIU11046.1"/>
    <property type="molecule type" value="Genomic_DNA"/>
</dbReference>
<dbReference type="InterPro" id="IPR015424">
    <property type="entry name" value="PyrdxlP-dep_Trfase"/>
</dbReference>
<dbReference type="Gene3D" id="3.40.640.10">
    <property type="entry name" value="Type I PLP-dependent aspartate aminotransferase-like (Major domain)"/>
    <property type="match status" value="1"/>
</dbReference>
<protein>
    <submittedName>
        <fullName evidence="1">Methionine gamma-lyase family protein</fullName>
    </submittedName>
</protein>
<gene>
    <name evidence="1" type="ORF">IAB00_07435</name>
</gene>
<proteinExistence type="predicted"/>
<dbReference type="Pfam" id="PF06838">
    <property type="entry name" value="Met_gamma_lyase"/>
    <property type="match status" value="1"/>
</dbReference>
<evidence type="ECO:0000313" key="1">
    <source>
        <dbReference type="EMBL" id="HIU11046.1"/>
    </source>
</evidence>
<dbReference type="InterPro" id="IPR009651">
    <property type="entry name" value="Met_g_lyase_put"/>
</dbReference>
<reference evidence="1" key="2">
    <citation type="journal article" date="2021" name="PeerJ">
        <title>Extensive microbial diversity within the chicken gut microbiome revealed by metagenomics and culture.</title>
        <authorList>
            <person name="Gilroy R."/>
            <person name="Ravi A."/>
            <person name="Getino M."/>
            <person name="Pursley I."/>
            <person name="Horton D.L."/>
            <person name="Alikhan N.F."/>
            <person name="Baker D."/>
            <person name="Gharbi K."/>
            <person name="Hall N."/>
            <person name="Watson M."/>
            <person name="Adriaenssens E.M."/>
            <person name="Foster-Nyarko E."/>
            <person name="Jarju S."/>
            <person name="Secka A."/>
            <person name="Antonio M."/>
            <person name="Oren A."/>
            <person name="Chaudhuri R.R."/>
            <person name="La Ragione R."/>
            <person name="Hildebrand F."/>
            <person name="Pallen M.J."/>
        </authorList>
    </citation>
    <scope>NUCLEOTIDE SEQUENCE</scope>
    <source>
        <strain evidence="1">2830</strain>
    </source>
</reference>
<dbReference type="Gene3D" id="3.90.1150.60">
    <property type="entry name" value="Methioning gamme-lyase, C-terminal domain"/>
    <property type="match status" value="1"/>
</dbReference>
<dbReference type="PANTHER" id="PTHR46658">
    <property type="entry name" value="CYS OR MET METABOLISM PYRIDOXAL-PHOSPHATE-DEPENDENT ENZYME"/>
    <property type="match status" value="1"/>
</dbReference>
<dbReference type="PANTHER" id="PTHR46658:SF1">
    <property type="entry name" value="CYS OR MET METABOLISM PYRIDOXAL-PHOSPHATE-DEPENDENT ENZYME"/>
    <property type="match status" value="1"/>
</dbReference>
<dbReference type="Proteomes" id="UP000824124">
    <property type="component" value="Unassembled WGS sequence"/>
</dbReference>
<comment type="caution">
    <text evidence="1">The sequence shown here is derived from an EMBL/GenBank/DDBJ whole genome shotgun (WGS) entry which is preliminary data.</text>
</comment>
<dbReference type="AlphaFoldDB" id="A0A9D1HKP2"/>
<dbReference type="SUPFAM" id="SSF53383">
    <property type="entry name" value="PLP-dependent transferases"/>
    <property type="match status" value="1"/>
</dbReference>
<reference evidence="1" key="1">
    <citation type="submission" date="2020-10" db="EMBL/GenBank/DDBJ databases">
        <authorList>
            <person name="Gilroy R."/>
        </authorList>
    </citation>
    <scope>NUCLEOTIDE SEQUENCE</scope>
    <source>
        <strain evidence="1">2830</strain>
    </source>
</reference>
<name>A0A9D1HKP2_9FIRM</name>